<feature type="compositionally biased region" description="Basic and acidic residues" evidence="1">
    <location>
        <begin position="51"/>
        <end position="62"/>
    </location>
</feature>
<dbReference type="Proteomes" id="UP000812966">
    <property type="component" value="Unassembled WGS sequence"/>
</dbReference>
<proteinExistence type="predicted"/>
<feature type="compositionally biased region" description="Low complexity" evidence="1">
    <location>
        <begin position="39"/>
        <end position="50"/>
    </location>
</feature>
<dbReference type="AlphaFoldDB" id="A0A8K0JFR8"/>
<evidence type="ECO:0000313" key="2">
    <source>
        <dbReference type="EMBL" id="KAG7528496.1"/>
    </source>
</evidence>
<name>A0A8K0JFR8_9TREE</name>
<sequence>MHWNIHYIIPRFGPRWFPYRLFASGLVIIYVSADRLRLSESVSSPSAPRSRMQESSRDRFSENGEAGSRVVSHSVVMRVTARLDDGQSYQPEGVWSRRGPGREAGWVTIISGVVAV</sequence>
<dbReference type="EMBL" id="JABELV010000180">
    <property type="protein sequence ID" value="KAG7528496.1"/>
    <property type="molecule type" value="Genomic_DNA"/>
</dbReference>
<reference evidence="2" key="1">
    <citation type="submission" date="2020-04" db="EMBL/GenBank/DDBJ databases">
        <title>Analysis of mating type loci in Filobasidium floriforme.</title>
        <authorList>
            <person name="Nowrousian M."/>
        </authorList>
    </citation>
    <scope>NUCLEOTIDE SEQUENCE</scope>
    <source>
        <strain evidence="2">CBS 6242</strain>
    </source>
</reference>
<evidence type="ECO:0000313" key="3">
    <source>
        <dbReference type="Proteomes" id="UP000812966"/>
    </source>
</evidence>
<feature type="region of interest" description="Disordered" evidence="1">
    <location>
        <begin position="39"/>
        <end position="67"/>
    </location>
</feature>
<accession>A0A8K0JFR8</accession>
<comment type="caution">
    <text evidence="2">The sequence shown here is derived from an EMBL/GenBank/DDBJ whole genome shotgun (WGS) entry which is preliminary data.</text>
</comment>
<protein>
    <submittedName>
        <fullName evidence="2">Uncharacterized protein</fullName>
    </submittedName>
</protein>
<evidence type="ECO:0000256" key="1">
    <source>
        <dbReference type="SAM" id="MobiDB-lite"/>
    </source>
</evidence>
<keyword evidence="3" id="KW-1185">Reference proteome</keyword>
<gene>
    <name evidence="2" type="ORF">FFLO_06119</name>
</gene>
<organism evidence="2 3">
    <name type="scientific">Filobasidium floriforme</name>
    <dbReference type="NCBI Taxonomy" id="5210"/>
    <lineage>
        <taxon>Eukaryota</taxon>
        <taxon>Fungi</taxon>
        <taxon>Dikarya</taxon>
        <taxon>Basidiomycota</taxon>
        <taxon>Agaricomycotina</taxon>
        <taxon>Tremellomycetes</taxon>
        <taxon>Filobasidiales</taxon>
        <taxon>Filobasidiaceae</taxon>
        <taxon>Filobasidium</taxon>
    </lineage>
</organism>